<protein>
    <submittedName>
        <fullName evidence="5">LacI family transcriptional regulator</fullName>
    </submittedName>
</protein>
<accession>A0ABS2QRX3</accession>
<dbReference type="PROSITE" id="PS50932">
    <property type="entry name" value="HTH_LACI_2"/>
    <property type="match status" value="1"/>
</dbReference>
<dbReference type="SUPFAM" id="SSF53822">
    <property type="entry name" value="Periplasmic binding protein-like I"/>
    <property type="match status" value="1"/>
</dbReference>
<sequence length="342" mass="38212">MNQKITIRDVAKYAGVSPATVSYVLNGVKKVSDETKYRVLEAVKELNYQPNFTAISLSKRKSNMIGVMLPLVDDSLATIFKENHYYSEVISGIEYVSRKNGYDILISGAGNPEDCKNWITKRNLDGLLFLGTFSENLYKEMKTLSTPIVLIDTYEEYAKHYHNIHVDDELGGYLATKHLLQLGHRSIGFVAHRLTNSPVDTKRFIGYNKALAEANISVNQELIFEGHDSSFENGYRMGEKVLALGDKLTAVFATSDILALGIMKALNEHGKQVPHDYSIVGFDDLTISNYSTPSLTTVRQDVFKKGVVSAETLIQAIEGKIQTLARIHLPVEIVKRDSTSKR</sequence>
<keyword evidence="1" id="KW-0805">Transcription regulation</keyword>
<dbReference type="Gene3D" id="1.10.260.40">
    <property type="entry name" value="lambda repressor-like DNA-binding domains"/>
    <property type="match status" value="1"/>
</dbReference>
<reference evidence="5 6" key="1">
    <citation type="submission" date="2021-01" db="EMBL/GenBank/DDBJ databases">
        <title>Genomic Encyclopedia of Type Strains, Phase IV (KMG-IV): sequencing the most valuable type-strain genomes for metagenomic binning, comparative biology and taxonomic classification.</title>
        <authorList>
            <person name="Goeker M."/>
        </authorList>
    </citation>
    <scope>NUCLEOTIDE SEQUENCE [LARGE SCALE GENOMIC DNA]</scope>
    <source>
        <strain evidence="5 6">DSM 104297</strain>
    </source>
</reference>
<evidence type="ECO:0000313" key="6">
    <source>
        <dbReference type="Proteomes" id="UP000809829"/>
    </source>
</evidence>
<dbReference type="PRINTS" id="PR00036">
    <property type="entry name" value="HTHLACI"/>
</dbReference>
<dbReference type="Pfam" id="PF00356">
    <property type="entry name" value="LacI"/>
    <property type="match status" value="1"/>
</dbReference>
<dbReference type="CDD" id="cd06267">
    <property type="entry name" value="PBP1_LacI_sugar_binding-like"/>
    <property type="match status" value="1"/>
</dbReference>
<dbReference type="InterPro" id="IPR046335">
    <property type="entry name" value="LacI/GalR-like_sensor"/>
</dbReference>
<dbReference type="Gene3D" id="3.40.50.2300">
    <property type="match status" value="2"/>
</dbReference>
<proteinExistence type="predicted"/>
<dbReference type="SMART" id="SM00354">
    <property type="entry name" value="HTH_LACI"/>
    <property type="match status" value="1"/>
</dbReference>
<dbReference type="PROSITE" id="PS00356">
    <property type="entry name" value="HTH_LACI_1"/>
    <property type="match status" value="1"/>
</dbReference>
<comment type="caution">
    <text evidence="5">The sequence shown here is derived from an EMBL/GenBank/DDBJ whole genome shotgun (WGS) entry which is preliminary data.</text>
</comment>
<dbReference type="CDD" id="cd01392">
    <property type="entry name" value="HTH_LacI"/>
    <property type="match status" value="1"/>
</dbReference>
<evidence type="ECO:0000313" key="5">
    <source>
        <dbReference type="EMBL" id="MBM7702208.1"/>
    </source>
</evidence>
<keyword evidence="2" id="KW-0238">DNA-binding</keyword>
<keyword evidence="6" id="KW-1185">Reference proteome</keyword>
<gene>
    <name evidence="5" type="ORF">JOC83_001034</name>
</gene>
<keyword evidence="3" id="KW-0804">Transcription</keyword>
<dbReference type="PANTHER" id="PTHR30146">
    <property type="entry name" value="LACI-RELATED TRANSCRIPTIONAL REPRESSOR"/>
    <property type="match status" value="1"/>
</dbReference>
<dbReference type="RefSeq" id="WP_205184654.1">
    <property type="nucleotide sequence ID" value="NZ_JAFBFC010000001.1"/>
</dbReference>
<dbReference type="InterPro" id="IPR000843">
    <property type="entry name" value="HTH_LacI"/>
</dbReference>
<evidence type="ECO:0000256" key="1">
    <source>
        <dbReference type="ARBA" id="ARBA00023015"/>
    </source>
</evidence>
<name>A0ABS2QRX3_9BACI</name>
<organism evidence="5 6">
    <name type="scientific">Priestia iocasae</name>
    <dbReference type="NCBI Taxonomy" id="2291674"/>
    <lineage>
        <taxon>Bacteria</taxon>
        <taxon>Bacillati</taxon>
        <taxon>Bacillota</taxon>
        <taxon>Bacilli</taxon>
        <taxon>Bacillales</taxon>
        <taxon>Bacillaceae</taxon>
        <taxon>Priestia</taxon>
    </lineage>
</organism>
<dbReference type="InterPro" id="IPR010982">
    <property type="entry name" value="Lambda_DNA-bd_dom_sf"/>
</dbReference>
<dbReference type="InterPro" id="IPR028082">
    <property type="entry name" value="Peripla_BP_I"/>
</dbReference>
<feature type="domain" description="HTH lacI-type" evidence="4">
    <location>
        <begin position="5"/>
        <end position="59"/>
    </location>
</feature>
<dbReference type="Proteomes" id="UP000809829">
    <property type="component" value="Unassembled WGS sequence"/>
</dbReference>
<dbReference type="EMBL" id="JAFBFC010000001">
    <property type="protein sequence ID" value="MBM7702208.1"/>
    <property type="molecule type" value="Genomic_DNA"/>
</dbReference>
<dbReference type="SUPFAM" id="SSF47413">
    <property type="entry name" value="lambda repressor-like DNA-binding domains"/>
    <property type="match status" value="1"/>
</dbReference>
<dbReference type="Pfam" id="PF13377">
    <property type="entry name" value="Peripla_BP_3"/>
    <property type="match status" value="1"/>
</dbReference>
<evidence type="ECO:0000256" key="2">
    <source>
        <dbReference type="ARBA" id="ARBA00023125"/>
    </source>
</evidence>
<evidence type="ECO:0000256" key="3">
    <source>
        <dbReference type="ARBA" id="ARBA00023163"/>
    </source>
</evidence>
<dbReference type="PANTHER" id="PTHR30146:SF109">
    <property type="entry name" value="HTH-TYPE TRANSCRIPTIONAL REGULATOR GALS"/>
    <property type="match status" value="1"/>
</dbReference>
<evidence type="ECO:0000259" key="4">
    <source>
        <dbReference type="PROSITE" id="PS50932"/>
    </source>
</evidence>